<dbReference type="InterPro" id="IPR020846">
    <property type="entry name" value="MFS_dom"/>
</dbReference>
<protein>
    <submittedName>
        <fullName evidence="8">MFS transporter</fullName>
    </submittedName>
</protein>
<accession>A0ABX7Y508</accession>
<dbReference type="PROSITE" id="PS50850">
    <property type="entry name" value="MFS"/>
    <property type="match status" value="1"/>
</dbReference>
<evidence type="ECO:0000256" key="3">
    <source>
        <dbReference type="ARBA" id="ARBA00022692"/>
    </source>
</evidence>
<evidence type="ECO:0000256" key="4">
    <source>
        <dbReference type="ARBA" id="ARBA00022989"/>
    </source>
</evidence>
<evidence type="ECO:0000313" key="8">
    <source>
        <dbReference type="EMBL" id="QUC08289.1"/>
    </source>
</evidence>
<gene>
    <name evidence="8" type="ORF">J5A65_00590</name>
</gene>
<keyword evidence="4 6" id="KW-1133">Transmembrane helix</keyword>
<organism evidence="8 9">
    <name type="scientific">Arachnia rubra</name>
    <dbReference type="NCBI Taxonomy" id="1547448"/>
    <lineage>
        <taxon>Bacteria</taxon>
        <taxon>Bacillati</taxon>
        <taxon>Actinomycetota</taxon>
        <taxon>Actinomycetes</taxon>
        <taxon>Propionibacteriales</taxon>
        <taxon>Propionibacteriaceae</taxon>
        <taxon>Arachnia</taxon>
    </lineage>
</organism>
<proteinExistence type="predicted"/>
<feature type="transmembrane region" description="Helical" evidence="6">
    <location>
        <begin position="371"/>
        <end position="389"/>
    </location>
</feature>
<feature type="domain" description="Major facilitator superfamily (MFS) profile" evidence="7">
    <location>
        <begin position="18"/>
        <end position="396"/>
    </location>
</feature>
<reference evidence="8 9" key="1">
    <citation type="submission" date="2021-03" db="EMBL/GenBank/DDBJ databases">
        <title>Human Oral Microbial Genomes.</title>
        <authorList>
            <person name="Johnston C.D."/>
            <person name="Chen T."/>
            <person name="Dewhirst F.E."/>
        </authorList>
    </citation>
    <scope>NUCLEOTIDE SEQUENCE [LARGE SCALE GENOMIC DNA]</scope>
    <source>
        <strain evidence="8 9">DSMZ 100122</strain>
    </source>
</reference>
<evidence type="ECO:0000259" key="7">
    <source>
        <dbReference type="PROSITE" id="PS50850"/>
    </source>
</evidence>
<feature type="transmembrane region" description="Helical" evidence="6">
    <location>
        <begin position="252"/>
        <end position="270"/>
    </location>
</feature>
<name>A0ABX7Y508_9ACTN</name>
<feature type="transmembrane region" description="Helical" evidence="6">
    <location>
        <begin position="215"/>
        <end position="240"/>
    </location>
</feature>
<dbReference type="CDD" id="cd17324">
    <property type="entry name" value="MFS_NepI_like"/>
    <property type="match status" value="1"/>
</dbReference>
<keyword evidence="9" id="KW-1185">Reference proteome</keyword>
<evidence type="ECO:0000256" key="6">
    <source>
        <dbReference type="SAM" id="Phobius"/>
    </source>
</evidence>
<feature type="transmembrane region" description="Helical" evidence="6">
    <location>
        <begin position="171"/>
        <end position="194"/>
    </location>
</feature>
<dbReference type="Pfam" id="PF07690">
    <property type="entry name" value="MFS_1"/>
    <property type="match status" value="1"/>
</dbReference>
<dbReference type="InterPro" id="IPR001958">
    <property type="entry name" value="Tet-R_TetA/multi-R_MdtG-like"/>
</dbReference>
<dbReference type="PRINTS" id="PR01035">
    <property type="entry name" value="TCRTETA"/>
</dbReference>
<keyword evidence="5 6" id="KW-0472">Membrane</keyword>
<keyword evidence="2" id="KW-1003">Cell membrane</keyword>
<comment type="subcellular location">
    <subcellularLocation>
        <location evidence="1">Cell membrane</location>
        <topology evidence="1">Multi-pass membrane protein</topology>
    </subcellularLocation>
</comment>
<evidence type="ECO:0000313" key="9">
    <source>
        <dbReference type="Proteomes" id="UP000678513"/>
    </source>
</evidence>
<feature type="transmembrane region" description="Helical" evidence="6">
    <location>
        <begin position="20"/>
        <end position="42"/>
    </location>
</feature>
<dbReference type="EMBL" id="CP072384">
    <property type="protein sequence ID" value="QUC08289.1"/>
    <property type="molecule type" value="Genomic_DNA"/>
</dbReference>
<feature type="transmembrane region" description="Helical" evidence="6">
    <location>
        <begin position="346"/>
        <end position="365"/>
    </location>
</feature>
<feature type="transmembrane region" description="Helical" evidence="6">
    <location>
        <begin position="282"/>
        <end position="300"/>
    </location>
</feature>
<evidence type="ECO:0000256" key="5">
    <source>
        <dbReference type="ARBA" id="ARBA00023136"/>
    </source>
</evidence>
<dbReference type="PANTHER" id="PTHR43124">
    <property type="entry name" value="PURINE EFFLUX PUMP PBUE"/>
    <property type="match status" value="1"/>
</dbReference>
<feature type="transmembrane region" description="Helical" evidence="6">
    <location>
        <begin position="112"/>
        <end position="130"/>
    </location>
</feature>
<dbReference type="InterPro" id="IPR011701">
    <property type="entry name" value="MFS"/>
</dbReference>
<dbReference type="SUPFAM" id="SSF103473">
    <property type="entry name" value="MFS general substrate transporter"/>
    <property type="match status" value="1"/>
</dbReference>
<dbReference type="InterPro" id="IPR036259">
    <property type="entry name" value="MFS_trans_sf"/>
</dbReference>
<feature type="transmembrane region" description="Helical" evidence="6">
    <location>
        <begin position="142"/>
        <end position="165"/>
    </location>
</feature>
<keyword evidence="3 6" id="KW-0812">Transmembrane</keyword>
<sequence length="400" mass="42078">MKGVVMPSHQKTVSEPVMGVLSFFTLFVIGTDTFLITPLLPLLQREFGVPLAQAGWLVSAYALGYALFALVAGPVSDRNDRRAVLLAGVAAFTVFTGACGLTWSFWSMFATRFLAGVGAAFVSPQIWAAIPMVVPRGSVIKVMGYATAGLAIAQVAGIPIGSYLSAQDWRLPFFAIAAASVLLWMTLFAAFPNVRPSTSSERILDPYRGVLGSRVLRWSLVAYLVFQAGCLGAFSFIASWLARDFGAAQTDLGTSMMVIGIGQGIGSLAGPRLVARIGERTSLWAGIIVVGCGFLTASAMPSRWSATAAFAITMLAGGALLPVMMGQLQSHAGQVRGTVSSLSNTAMYLGTSVTGAIGGTLLTILPGYWGISAFTATTFTLALGIYWQAGAFQRQEQAIV</sequence>
<feature type="transmembrane region" description="Helical" evidence="6">
    <location>
        <begin position="306"/>
        <end position="325"/>
    </location>
</feature>
<dbReference type="Proteomes" id="UP000678513">
    <property type="component" value="Chromosome"/>
</dbReference>
<dbReference type="Gene3D" id="1.20.1250.20">
    <property type="entry name" value="MFS general substrate transporter like domains"/>
    <property type="match status" value="1"/>
</dbReference>
<evidence type="ECO:0000256" key="1">
    <source>
        <dbReference type="ARBA" id="ARBA00004651"/>
    </source>
</evidence>
<feature type="transmembrane region" description="Helical" evidence="6">
    <location>
        <begin position="54"/>
        <end position="72"/>
    </location>
</feature>
<feature type="transmembrane region" description="Helical" evidence="6">
    <location>
        <begin position="84"/>
        <end position="106"/>
    </location>
</feature>
<dbReference type="InterPro" id="IPR050189">
    <property type="entry name" value="MFS_Efflux_Transporters"/>
</dbReference>
<dbReference type="PANTHER" id="PTHR43124:SF3">
    <property type="entry name" value="CHLORAMPHENICOL EFFLUX PUMP RV0191"/>
    <property type="match status" value="1"/>
</dbReference>
<evidence type="ECO:0000256" key="2">
    <source>
        <dbReference type="ARBA" id="ARBA00022475"/>
    </source>
</evidence>